<gene>
    <name evidence="2" type="ORF">Q5P01_003427</name>
</gene>
<dbReference type="AlphaFoldDB" id="A0AA88NJM8"/>
<evidence type="ECO:0000313" key="3">
    <source>
        <dbReference type="Proteomes" id="UP001187415"/>
    </source>
</evidence>
<comment type="caution">
    <text evidence="2">The sequence shown here is derived from an EMBL/GenBank/DDBJ whole genome shotgun (WGS) entry which is preliminary data.</text>
</comment>
<accession>A0AA88NJM8</accession>
<feature type="compositionally biased region" description="Low complexity" evidence="1">
    <location>
        <begin position="47"/>
        <end position="56"/>
    </location>
</feature>
<dbReference type="Proteomes" id="UP001187415">
    <property type="component" value="Unassembled WGS sequence"/>
</dbReference>
<keyword evidence="3" id="KW-1185">Reference proteome</keyword>
<feature type="region of interest" description="Disordered" evidence="1">
    <location>
        <begin position="1"/>
        <end position="76"/>
    </location>
</feature>
<name>A0AA88NJM8_CHASR</name>
<dbReference type="EMBL" id="JAUPFM010000002">
    <property type="protein sequence ID" value="KAK2858807.1"/>
    <property type="molecule type" value="Genomic_DNA"/>
</dbReference>
<protein>
    <submittedName>
        <fullName evidence="2">Uncharacterized protein</fullName>
    </submittedName>
</protein>
<evidence type="ECO:0000256" key="1">
    <source>
        <dbReference type="SAM" id="MobiDB-lite"/>
    </source>
</evidence>
<feature type="compositionally biased region" description="Basic and acidic residues" evidence="1">
    <location>
        <begin position="12"/>
        <end position="21"/>
    </location>
</feature>
<proteinExistence type="predicted"/>
<sequence length="76" mass="8157">MRSGVSIKVSARRAELSDREKTRRSKDRILNPGRKCLHITESPLDCSSSSSSGSRSRPADGLKGVKVREGSGTLTG</sequence>
<reference evidence="2" key="1">
    <citation type="submission" date="2023-07" db="EMBL/GenBank/DDBJ databases">
        <title>Chromosome-level Genome Assembly of Striped Snakehead (Channa striata).</title>
        <authorList>
            <person name="Liu H."/>
        </authorList>
    </citation>
    <scope>NUCLEOTIDE SEQUENCE</scope>
    <source>
        <strain evidence="2">Gz</strain>
        <tissue evidence="2">Muscle</tissue>
    </source>
</reference>
<evidence type="ECO:0000313" key="2">
    <source>
        <dbReference type="EMBL" id="KAK2858807.1"/>
    </source>
</evidence>
<organism evidence="2 3">
    <name type="scientific">Channa striata</name>
    <name type="common">Snakehead murrel</name>
    <name type="synonym">Ophicephalus striatus</name>
    <dbReference type="NCBI Taxonomy" id="64152"/>
    <lineage>
        <taxon>Eukaryota</taxon>
        <taxon>Metazoa</taxon>
        <taxon>Chordata</taxon>
        <taxon>Craniata</taxon>
        <taxon>Vertebrata</taxon>
        <taxon>Euteleostomi</taxon>
        <taxon>Actinopterygii</taxon>
        <taxon>Neopterygii</taxon>
        <taxon>Teleostei</taxon>
        <taxon>Neoteleostei</taxon>
        <taxon>Acanthomorphata</taxon>
        <taxon>Anabantaria</taxon>
        <taxon>Anabantiformes</taxon>
        <taxon>Channoidei</taxon>
        <taxon>Channidae</taxon>
        <taxon>Channa</taxon>
    </lineage>
</organism>